<name>A0A453MCB4_AEGTS</name>
<reference evidence="2" key="5">
    <citation type="journal article" date="2021" name="G3 (Bethesda)">
        <title>Aegilops tauschii genome assembly Aet v5.0 features greater sequence contiguity and improved annotation.</title>
        <authorList>
            <person name="Wang L."/>
            <person name="Zhu T."/>
            <person name="Rodriguez J.C."/>
            <person name="Deal K.R."/>
            <person name="Dubcovsky J."/>
            <person name="McGuire P.E."/>
            <person name="Lux T."/>
            <person name="Spannagl M."/>
            <person name="Mayer K.F.X."/>
            <person name="Baldrich P."/>
            <person name="Meyers B.C."/>
            <person name="Huo N."/>
            <person name="Gu Y.Q."/>
            <person name="Zhou H."/>
            <person name="Devos K.M."/>
            <person name="Bennetzen J.L."/>
            <person name="Unver T."/>
            <person name="Budak H."/>
            <person name="Gulick P.J."/>
            <person name="Galiba G."/>
            <person name="Kalapos B."/>
            <person name="Nelson D.R."/>
            <person name="Li P."/>
            <person name="You F.M."/>
            <person name="Luo M.C."/>
            <person name="Dvorak J."/>
        </authorList>
    </citation>
    <scope>NUCLEOTIDE SEQUENCE [LARGE SCALE GENOMIC DNA]</scope>
    <source>
        <strain evidence="2">cv. AL8/78</strain>
    </source>
</reference>
<reference evidence="3" key="2">
    <citation type="journal article" date="2017" name="Nat. Plants">
        <title>The Aegilops tauschii genome reveals multiple impacts of transposons.</title>
        <authorList>
            <person name="Zhao G."/>
            <person name="Zou C."/>
            <person name="Li K."/>
            <person name="Wang K."/>
            <person name="Li T."/>
            <person name="Gao L."/>
            <person name="Zhang X."/>
            <person name="Wang H."/>
            <person name="Yang Z."/>
            <person name="Liu X."/>
            <person name="Jiang W."/>
            <person name="Mao L."/>
            <person name="Kong X."/>
            <person name="Jiao Y."/>
            <person name="Jia J."/>
        </authorList>
    </citation>
    <scope>NUCLEOTIDE SEQUENCE [LARGE SCALE GENOMIC DNA]</scope>
    <source>
        <strain evidence="3">cv. AL8/78</strain>
    </source>
</reference>
<dbReference type="Proteomes" id="UP000015105">
    <property type="component" value="Chromosome 5D"/>
</dbReference>
<reference evidence="3" key="1">
    <citation type="journal article" date="2014" name="Science">
        <title>Ancient hybridizations among the ancestral genomes of bread wheat.</title>
        <authorList>
            <consortium name="International Wheat Genome Sequencing Consortium,"/>
            <person name="Marcussen T."/>
            <person name="Sandve S.R."/>
            <person name="Heier L."/>
            <person name="Spannagl M."/>
            <person name="Pfeifer M."/>
            <person name="Jakobsen K.S."/>
            <person name="Wulff B.B."/>
            <person name="Steuernagel B."/>
            <person name="Mayer K.F."/>
            <person name="Olsen O.A."/>
        </authorList>
    </citation>
    <scope>NUCLEOTIDE SEQUENCE [LARGE SCALE GENOMIC DNA]</scope>
    <source>
        <strain evidence="3">cv. AL8/78</strain>
    </source>
</reference>
<keyword evidence="3" id="KW-1185">Reference proteome</keyword>
<proteinExistence type="predicted"/>
<sequence length="79" mass="8962">MCCKTFLNPPPTRPAEKPQTNRSGYHPKTLITRQSTPAAIHTFHPRPRFISLHPFPFPSTAPPSSLPHFQIQNPNLRPL</sequence>
<evidence type="ECO:0000313" key="3">
    <source>
        <dbReference type="Proteomes" id="UP000015105"/>
    </source>
</evidence>
<dbReference type="EnsemblPlants" id="AET5Gv21135800.1">
    <property type="protein sequence ID" value="AET5Gv21135800.1"/>
    <property type="gene ID" value="AET5Gv21135800"/>
</dbReference>
<reference evidence="2" key="3">
    <citation type="journal article" date="2017" name="Nature">
        <title>Genome sequence of the progenitor of the wheat D genome Aegilops tauschii.</title>
        <authorList>
            <person name="Luo M.C."/>
            <person name="Gu Y.Q."/>
            <person name="Puiu D."/>
            <person name="Wang H."/>
            <person name="Twardziok S.O."/>
            <person name="Deal K.R."/>
            <person name="Huo N."/>
            <person name="Zhu T."/>
            <person name="Wang L."/>
            <person name="Wang Y."/>
            <person name="McGuire P.E."/>
            <person name="Liu S."/>
            <person name="Long H."/>
            <person name="Ramasamy R.K."/>
            <person name="Rodriguez J.C."/>
            <person name="Van S.L."/>
            <person name="Yuan L."/>
            <person name="Wang Z."/>
            <person name="Xia Z."/>
            <person name="Xiao L."/>
            <person name="Anderson O.D."/>
            <person name="Ouyang S."/>
            <person name="Liang Y."/>
            <person name="Zimin A.V."/>
            <person name="Pertea G."/>
            <person name="Qi P."/>
            <person name="Bennetzen J.L."/>
            <person name="Dai X."/>
            <person name="Dawson M.W."/>
            <person name="Muller H.G."/>
            <person name="Kugler K."/>
            <person name="Rivarola-Duarte L."/>
            <person name="Spannagl M."/>
            <person name="Mayer K.F.X."/>
            <person name="Lu F.H."/>
            <person name="Bevan M.W."/>
            <person name="Leroy P."/>
            <person name="Li P."/>
            <person name="You F.M."/>
            <person name="Sun Q."/>
            <person name="Liu Z."/>
            <person name="Lyons E."/>
            <person name="Wicker T."/>
            <person name="Salzberg S.L."/>
            <person name="Devos K.M."/>
            <person name="Dvorak J."/>
        </authorList>
    </citation>
    <scope>NUCLEOTIDE SEQUENCE [LARGE SCALE GENOMIC DNA]</scope>
    <source>
        <strain evidence="2">cv. AL8/78</strain>
    </source>
</reference>
<feature type="region of interest" description="Disordered" evidence="1">
    <location>
        <begin position="1"/>
        <end position="30"/>
    </location>
</feature>
<dbReference type="Gramene" id="AET5Gv21135800.1">
    <property type="protein sequence ID" value="AET5Gv21135800.1"/>
    <property type="gene ID" value="AET5Gv21135800"/>
</dbReference>
<evidence type="ECO:0000256" key="1">
    <source>
        <dbReference type="SAM" id="MobiDB-lite"/>
    </source>
</evidence>
<reference evidence="2" key="4">
    <citation type="submission" date="2019-03" db="UniProtKB">
        <authorList>
            <consortium name="EnsemblPlants"/>
        </authorList>
    </citation>
    <scope>IDENTIFICATION</scope>
</reference>
<evidence type="ECO:0000313" key="2">
    <source>
        <dbReference type="EnsemblPlants" id="AET5Gv21135800.1"/>
    </source>
</evidence>
<dbReference type="AlphaFoldDB" id="A0A453MCB4"/>
<protein>
    <submittedName>
        <fullName evidence="2">Uncharacterized protein</fullName>
    </submittedName>
</protein>
<organism evidence="2 3">
    <name type="scientific">Aegilops tauschii subsp. strangulata</name>
    <name type="common">Goatgrass</name>
    <dbReference type="NCBI Taxonomy" id="200361"/>
    <lineage>
        <taxon>Eukaryota</taxon>
        <taxon>Viridiplantae</taxon>
        <taxon>Streptophyta</taxon>
        <taxon>Embryophyta</taxon>
        <taxon>Tracheophyta</taxon>
        <taxon>Spermatophyta</taxon>
        <taxon>Magnoliopsida</taxon>
        <taxon>Liliopsida</taxon>
        <taxon>Poales</taxon>
        <taxon>Poaceae</taxon>
        <taxon>BOP clade</taxon>
        <taxon>Pooideae</taxon>
        <taxon>Triticodae</taxon>
        <taxon>Triticeae</taxon>
        <taxon>Triticinae</taxon>
        <taxon>Aegilops</taxon>
    </lineage>
</organism>
<accession>A0A453MCB4</accession>